<dbReference type="InterPro" id="IPR036390">
    <property type="entry name" value="WH_DNA-bd_sf"/>
</dbReference>
<dbReference type="Gene3D" id="1.10.10.10">
    <property type="entry name" value="Winged helix-like DNA-binding domain superfamily/Winged helix DNA-binding domain"/>
    <property type="match status" value="1"/>
</dbReference>
<protein>
    <submittedName>
        <fullName evidence="5">HxlR family transcriptional regulator</fullName>
    </submittedName>
</protein>
<evidence type="ECO:0000259" key="4">
    <source>
        <dbReference type="PROSITE" id="PS51118"/>
    </source>
</evidence>
<reference evidence="5 6" key="1">
    <citation type="submission" date="2016-03" db="EMBL/GenBank/DDBJ databases">
        <title>Draft genome sequence of Gluconobacter cerinus strain CECT 9110.</title>
        <authorList>
            <person name="Sainz F."/>
            <person name="Mas A."/>
            <person name="Torija M.J."/>
        </authorList>
    </citation>
    <scope>NUCLEOTIDE SEQUENCE [LARGE SCALE GENOMIC DNA]</scope>
    <source>
        <strain evidence="5 6">CECT 9110</strain>
    </source>
</reference>
<dbReference type="InterPro" id="IPR002577">
    <property type="entry name" value="HTH_HxlR"/>
</dbReference>
<organism evidence="5 6">
    <name type="scientific">Gluconobacter cerinus</name>
    <dbReference type="NCBI Taxonomy" id="38307"/>
    <lineage>
        <taxon>Bacteria</taxon>
        <taxon>Pseudomonadati</taxon>
        <taxon>Pseudomonadota</taxon>
        <taxon>Alphaproteobacteria</taxon>
        <taxon>Acetobacterales</taxon>
        <taxon>Acetobacteraceae</taxon>
        <taxon>Gluconobacter</taxon>
    </lineage>
</organism>
<dbReference type="GO" id="GO:0003677">
    <property type="term" value="F:DNA binding"/>
    <property type="evidence" value="ECO:0007669"/>
    <property type="project" value="UniProtKB-KW"/>
</dbReference>
<feature type="domain" description="HTH hxlR-type" evidence="4">
    <location>
        <begin position="23"/>
        <end position="121"/>
    </location>
</feature>
<gene>
    <name evidence="5" type="ORF">A0123_01325</name>
</gene>
<evidence type="ECO:0000256" key="3">
    <source>
        <dbReference type="ARBA" id="ARBA00023163"/>
    </source>
</evidence>
<evidence type="ECO:0000313" key="6">
    <source>
        <dbReference type="Proteomes" id="UP000077786"/>
    </source>
</evidence>
<keyword evidence="1" id="KW-0805">Transcription regulation</keyword>
<proteinExistence type="predicted"/>
<name>A0A1B6VNS0_9PROT</name>
<keyword evidence="2" id="KW-0238">DNA-binding</keyword>
<dbReference type="PROSITE" id="PS51118">
    <property type="entry name" value="HTH_HXLR"/>
    <property type="match status" value="1"/>
</dbReference>
<comment type="caution">
    <text evidence="5">The sequence shown here is derived from an EMBL/GenBank/DDBJ whole genome shotgun (WGS) entry which is preliminary data.</text>
</comment>
<keyword evidence="3" id="KW-0804">Transcription</keyword>
<dbReference type="RefSeq" id="WP_046899550.1">
    <property type="nucleotide sequence ID" value="NZ_JACRVY010000001.1"/>
</dbReference>
<dbReference type="Proteomes" id="UP000077786">
    <property type="component" value="Unassembled WGS sequence"/>
</dbReference>
<accession>A0A1B6VNS0</accession>
<evidence type="ECO:0000313" key="5">
    <source>
        <dbReference type="EMBL" id="OAJ68617.1"/>
    </source>
</evidence>
<dbReference type="PANTHER" id="PTHR33204:SF37">
    <property type="entry name" value="HTH-TYPE TRANSCRIPTIONAL REGULATOR YODB"/>
    <property type="match status" value="1"/>
</dbReference>
<dbReference type="Pfam" id="PF01638">
    <property type="entry name" value="HxlR"/>
    <property type="match status" value="1"/>
</dbReference>
<dbReference type="SUPFAM" id="SSF46785">
    <property type="entry name" value="Winged helix' DNA-binding domain"/>
    <property type="match status" value="1"/>
</dbReference>
<evidence type="ECO:0000256" key="2">
    <source>
        <dbReference type="ARBA" id="ARBA00023125"/>
    </source>
</evidence>
<dbReference type="AlphaFoldDB" id="A0A1B6VNS0"/>
<dbReference type="OrthoDB" id="9800350at2"/>
<sequence length="135" mass="15321">MVTSQKPDTPARNLCFNVYAKECPTRLVLDRLGDKWALLVLDRLQNDVVRFNALKRDINGISQKILSQVLKNLERDGLILRQAYPTVPVTVEYSLKPLGETLIQAVSSLTHWAETHMADIQDSQRLYDEAKNSAL</sequence>
<dbReference type="PANTHER" id="PTHR33204">
    <property type="entry name" value="TRANSCRIPTIONAL REGULATOR, MARR FAMILY"/>
    <property type="match status" value="1"/>
</dbReference>
<evidence type="ECO:0000256" key="1">
    <source>
        <dbReference type="ARBA" id="ARBA00023015"/>
    </source>
</evidence>
<dbReference type="PATRIC" id="fig|38307.3.peg.1360"/>
<dbReference type="EMBL" id="LUTU01000005">
    <property type="protein sequence ID" value="OAJ68617.1"/>
    <property type="molecule type" value="Genomic_DNA"/>
</dbReference>
<dbReference type="InterPro" id="IPR036388">
    <property type="entry name" value="WH-like_DNA-bd_sf"/>
</dbReference>